<organism evidence="2 3">
    <name type="scientific">Cupriavidus necator</name>
    <name type="common">Alcaligenes eutrophus</name>
    <name type="synonym">Ralstonia eutropha</name>
    <dbReference type="NCBI Taxonomy" id="106590"/>
    <lineage>
        <taxon>Bacteria</taxon>
        <taxon>Pseudomonadati</taxon>
        <taxon>Pseudomonadota</taxon>
        <taxon>Betaproteobacteria</taxon>
        <taxon>Burkholderiales</taxon>
        <taxon>Burkholderiaceae</taxon>
        <taxon>Cupriavidus</taxon>
    </lineage>
</organism>
<sequence>MTDIRRFPSGQRATDDAPIPQPALPPWRAPAWRYIVDLDGTLIRDGAAMPGAAALLEALQGRYAIVSNNSTDTAAGMSRKLRRMGLPVAPEQLVLAGEMTVNWLRRTSPEARVLLLGSPALRRHAKRIGCQLVEQGADVVLLARDPDFNYGKLALAANVLRAGARLVVTNPDLSHPGDNGTCVPETGALLAALTACAGVDPECIIGKPADALFHEGLRRLQVSPAQALMIGDNPATDAAGAVAMGMSYLLLGTGSGAEAETPAQLLNTWCAGRTALHAMLNSA</sequence>
<dbReference type="Pfam" id="PF13344">
    <property type="entry name" value="Hydrolase_6"/>
    <property type="match status" value="1"/>
</dbReference>
<protein>
    <submittedName>
        <fullName evidence="2">HAD-IIA family hydrolase</fullName>
    </submittedName>
</protein>
<dbReference type="Pfam" id="PF13242">
    <property type="entry name" value="Hydrolase_like"/>
    <property type="match status" value="1"/>
</dbReference>
<dbReference type="GO" id="GO:0016791">
    <property type="term" value="F:phosphatase activity"/>
    <property type="evidence" value="ECO:0007669"/>
    <property type="project" value="TreeGrafter"/>
</dbReference>
<dbReference type="SUPFAM" id="SSF56784">
    <property type="entry name" value="HAD-like"/>
    <property type="match status" value="1"/>
</dbReference>
<comment type="caution">
    <text evidence="2">The sequence shown here is derived from an EMBL/GenBank/DDBJ whole genome shotgun (WGS) entry which is preliminary data.</text>
</comment>
<dbReference type="Gene3D" id="3.40.50.1000">
    <property type="entry name" value="HAD superfamily/HAD-like"/>
    <property type="match status" value="2"/>
</dbReference>
<dbReference type="RefSeq" id="WP_114135010.1">
    <property type="nucleotide sequence ID" value="NZ_CP068435.1"/>
</dbReference>
<dbReference type="AlphaFoldDB" id="A0A367PCW7"/>
<gene>
    <name evidence="2" type="ORF">DDK22_29620</name>
</gene>
<reference evidence="2 3" key="1">
    <citation type="submission" date="2018-04" db="EMBL/GenBank/DDBJ databases">
        <title>Cupriavidus necator CR12 genome sequencing and assembly.</title>
        <authorList>
            <person name="Ben Fekih I."/>
            <person name="Mazhar H.S."/>
            <person name="Bello S.K."/>
            <person name="Rensing C."/>
        </authorList>
    </citation>
    <scope>NUCLEOTIDE SEQUENCE [LARGE SCALE GENOMIC DNA]</scope>
    <source>
        <strain evidence="2 3">CR12</strain>
    </source>
</reference>
<evidence type="ECO:0000313" key="3">
    <source>
        <dbReference type="Proteomes" id="UP000253501"/>
    </source>
</evidence>
<dbReference type="PANTHER" id="PTHR19288">
    <property type="entry name" value="4-NITROPHENYLPHOSPHATASE-RELATED"/>
    <property type="match status" value="1"/>
</dbReference>
<keyword evidence="2" id="KW-0378">Hydrolase</keyword>
<dbReference type="InterPro" id="IPR036412">
    <property type="entry name" value="HAD-like_sf"/>
</dbReference>
<feature type="region of interest" description="Disordered" evidence="1">
    <location>
        <begin position="1"/>
        <end position="24"/>
    </location>
</feature>
<accession>A0A367PCW7</accession>
<name>A0A367PCW7_CUPNE</name>
<dbReference type="NCBIfam" id="TIGR01460">
    <property type="entry name" value="HAD-SF-IIA"/>
    <property type="match status" value="1"/>
</dbReference>
<dbReference type="InterPro" id="IPR023214">
    <property type="entry name" value="HAD_sf"/>
</dbReference>
<dbReference type="InterPro" id="IPR006357">
    <property type="entry name" value="HAD-SF_hydro_IIA"/>
</dbReference>
<evidence type="ECO:0000256" key="1">
    <source>
        <dbReference type="SAM" id="MobiDB-lite"/>
    </source>
</evidence>
<dbReference type="EMBL" id="QDHA01000088">
    <property type="protein sequence ID" value="RCJ04856.1"/>
    <property type="molecule type" value="Genomic_DNA"/>
</dbReference>
<proteinExistence type="predicted"/>
<dbReference type="GO" id="GO:0005737">
    <property type="term" value="C:cytoplasm"/>
    <property type="evidence" value="ECO:0007669"/>
    <property type="project" value="TreeGrafter"/>
</dbReference>
<dbReference type="PANTHER" id="PTHR19288:SF95">
    <property type="entry name" value="D-GLYCEROL 3-PHOSPHATE PHOSPHATASE"/>
    <property type="match status" value="1"/>
</dbReference>
<dbReference type="Proteomes" id="UP000253501">
    <property type="component" value="Unassembled WGS sequence"/>
</dbReference>
<evidence type="ECO:0000313" key="2">
    <source>
        <dbReference type="EMBL" id="RCJ04856.1"/>
    </source>
</evidence>